<keyword evidence="2" id="KW-1185">Reference proteome</keyword>
<dbReference type="Proteomes" id="UP000237347">
    <property type="component" value="Unassembled WGS sequence"/>
</dbReference>
<evidence type="ECO:0000313" key="1">
    <source>
        <dbReference type="EMBL" id="KAK7856067.1"/>
    </source>
</evidence>
<organism evidence="1 2">
    <name type="scientific">Quercus suber</name>
    <name type="common">Cork oak</name>
    <dbReference type="NCBI Taxonomy" id="58331"/>
    <lineage>
        <taxon>Eukaryota</taxon>
        <taxon>Viridiplantae</taxon>
        <taxon>Streptophyta</taxon>
        <taxon>Embryophyta</taxon>
        <taxon>Tracheophyta</taxon>
        <taxon>Spermatophyta</taxon>
        <taxon>Magnoliopsida</taxon>
        <taxon>eudicotyledons</taxon>
        <taxon>Gunneridae</taxon>
        <taxon>Pentapetalae</taxon>
        <taxon>rosids</taxon>
        <taxon>fabids</taxon>
        <taxon>Fagales</taxon>
        <taxon>Fagaceae</taxon>
        <taxon>Quercus</taxon>
    </lineage>
</organism>
<reference evidence="1 2" key="1">
    <citation type="journal article" date="2018" name="Sci. Data">
        <title>The draft genome sequence of cork oak.</title>
        <authorList>
            <person name="Ramos A.M."/>
            <person name="Usie A."/>
            <person name="Barbosa P."/>
            <person name="Barros P.M."/>
            <person name="Capote T."/>
            <person name="Chaves I."/>
            <person name="Simoes F."/>
            <person name="Abreu I."/>
            <person name="Carrasquinho I."/>
            <person name="Faro C."/>
            <person name="Guimaraes J.B."/>
            <person name="Mendonca D."/>
            <person name="Nobrega F."/>
            <person name="Rodrigues L."/>
            <person name="Saibo N.J.M."/>
            <person name="Varela M.C."/>
            <person name="Egas C."/>
            <person name="Matos J."/>
            <person name="Miguel C.M."/>
            <person name="Oliveira M.M."/>
            <person name="Ricardo C.P."/>
            <person name="Goncalves S."/>
        </authorList>
    </citation>
    <scope>NUCLEOTIDE SEQUENCE [LARGE SCALE GENOMIC DNA]</scope>
    <source>
        <strain evidence="2">cv. HL8</strain>
    </source>
</reference>
<sequence length="85" mass="9662">MWSVRPLVSGTNFAMNKTVKPHMLENVKNFASNITTILRDKTSLALPVELQSIRKLKAYDTIQEPNQLTNVTRLPAEPFMFMGNI</sequence>
<dbReference type="AlphaFoldDB" id="A0AAW0LWM4"/>
<name>A0AAW0LWM4_QUESU</name>
<accession>A0AAW0LWM4</accession>
<protein>
    <submittedName>
        <fullName evidence="1">Uncharacterized protein</fullName>
    </submittedName>
</protein>
<evidence type="ECO:0000313" key="2">
    <source>
        <dbReference type="Proteomes" id="UP000237347"/>
    </source>
</evidence>
<comment type="caution">
    <text evidence="1">The sequence shown here is derived from an EMBL/GenBank/DDBJ whole genome shotgun (WGS) entry which is preliminary data.</text>
</comment>
<gene>
    <name evidence="1" type="ORF">CFP56_025449</name>
</gene>
<proteinExistence type="predicted"/>
<dbReference type="EMBL" id="PKMF04000040">
    <property type="protein sequence ID" value="KAK7856067.1"/>
    <property type="molecule type" value="Genomic_DNA"/>
</dbReference>